<name>A0ABN8Y1C3_RANTA</name>
<proteinExistence type="predicted"/>
<evidence type="ECO:0000313" key="3">
    <source>
        <dbReference type="Proteomes" id="UP001176941"/>
    </source>
</evidence>
<protein>
    <submittedName>
        <fullName evidence="2">Uncharacterized protein</fullName>
    </submittedName>
</protein>
<organism evidence="2 3">
    <name type="scientific">Rangifer tarandus platyrhynchus</name>
    <name type="common">Svalbard reindeer</name>
    <dbReference type="NCBI Taxonomy" id="3082113"/>
    <lineage>
        <taxon>Eukaryota</taxon>
        <taxon>Metazoa</taxon>
        <taxon>Chordata</taxon>
        <taxon>Craniata</taxon>
        <taxon>Vertebrata</taxon>
        <taxon>Euteleostomi</taxon>
        <taxon>Mammalia</taxon>
        <taxon>Eutheria</taxon>
        <taxon>Laurasiatheria</taxon>
        <taxon>Artiodactyla</taxon>
        <taxon>Ruminantia</taxon>
        <taxon>Pecora</taxon>
        <taxon>Cervidae</taxon>
        <taxon>Odocoileinae</taxon>
        <taxon>Rangifer</taxon>
    </lineage>
</organism>
<accession>A0ABN8Y1C3</accession>
<reference evidence="2" key="1">
    <citation type="submission" date="2023-04" db="EMBL/GenBank/DDBJ databases">
        <authorList>
            <consortium name="ELIXIR-Norway"/>
        </authorList>
    </citation>
    <scope>NUCLEOTIDE SEQUENCE [LARGE SCALE GENOMIC DNA]</scope>
</reference>
<evidence type="ECO:0000256" key="1">
    <source>
        <dbReference type="SAM" id="MobiDB-lite"/>
    </source>
</evidence>
<sequence length="99" mass="9911">MQSSPVGLEVEGVASLGAPAPARLRAAGPRGLCPVRAMWQASPPGASVGAEEGADFLCGADDAPWVAGQRTLAGDEMPDSGGTSRQPGASPSVQFLFGF</sequence>
<dbReference type="EMBL" id="OX459948">
    <property type="protein sequence ID" value="CAI9155402.1"/>
    <property type="molecule type" value="Genomic_DNA"/>
</dbReference>
<evidence type="ECO:0000313" key="2">
    <source>
        <dbReference type="EMBL" id="CAI9155402.1"/>
    </source>
</evidence>
<feature type="region of interest" description="Disordered" evidence="1">
    <location>
        <begin position="72"/>
        <end position="93"/>
    </location>
</feature>
<keyword evidence="3" id="KW-1185">Reference proteome</keyword>
<dbReference type="Proteomes" id="UP001176941">
    <property type="component" value="Chromosome 12"/>
</dbReference>
<gene>
    <name evidence="2" type="ORF">MRATA1EN1_LOCUS4364</name>
</gene>
<feature type="compositionally biased region" description="Polar residues" evidence="1">
    <location>
        <begin position="81"/>
        <end position="93"/>
    </location>
</feature>